<evidence type="ECO:0000256" key="8">
    <source>
        <dbReference type="SAM" id="Phobius"/>
    </source>
</evidence>
<dbReference type="InterPro" id="IPR018584">
    <property type="entry name" value="GT87"/>
</dbReference>
<feature type="transmembrane region" description="Helical" evidence="8">
    <location>
        <begin position="101"/>
        <end position="120"/>
    </location>
</feature>
<feature type="transmembrane region" description="Helical" evidence="8">
    <location>
        <begin position="150"/>
        <end position="169"/>
    </location>
</feature>
<evidence type="ECO:0000313" key="9">
    <source>
        <dbReference type="EMBL" id="GAA5526889.1"/>
    </source>
</evidence>
<evidence type="ECO:0000256" key="2">
    <source>
        <dbReference type="ARBA" id="ARBA00022475"/>
    </source>
</evidence>
<dbReference type="Proteomes" id="UP001428290">
    <property type="component" value="Unassembled WGS sequence"/>
</dbReference>
<name>A0ABP9WUP2_9CHLR</name>
<keyword evidence="4 8" id="KW-0812">Transmembrane</keyword>
<comment type="caution">
    <text evidence="9">The sequence shown here is derived from an EMBL/GenBank/DDBJ whole genome shotgun (WGS) entry which is preliminary data.</text>
</comment>
<keyword evidence="6 8" id="KW-0472">Membrane</keyword>
<protein>
    <recommendedName>
        <fullName evidence="11">DUF2029 domain-containing protein</fullName>
    </recommendedName>
</protein>
<evidence type="ECO:0000256" key="3">
    <source>
        <dbReference type="ARBA" id="ARBA00022679"/>
    </source>
</evidence>
<feature type="transmembrane region" description="Helical" evidence="8">
    <location>
        <begin position="18"/>
        <end position="39"/>
    </location>
</feature>
<evidence type="ECO:0000256" key="1">
    <source>
        <dbReference type="ARBA" id="ARBA00004651"/>
    </source>
</evidence>
<proteinExistence type="inferred from homology"/>
<accession>A0ABP9WUP2</accession>
<keyword evidence="5 8" id="KW-1133">Transmembrane helix</keyword>
<comment type="similarity">
    <text evidence="7">Belongs to the glycosyltransferase 87 family.</text>
</comment>
<dbReference type="Pfam" id="PF09594">
    <property type="entry name" value="GT87"/>
    <property type="match status" value="1"/>
</dbReference>
<gene>
    <name evidence="9" type="ORF">Hgul01_00670</name>
</gene>
<keyword evidence="3" id="KW-0808">Transferase</keyword>
<organism evidence="9 10">
    <name type="scientific">Herpetosiphon gulosus</name>
    <dbReference type="NCBI Taxonomy" id="1973496"/>
    <lineage>
        <taxon>Bacteria</taxon>
        <taxon>Bacillati</taxon>
        <taxon>Chloroflexota</taxon>
        <taxon>Chloroflexia</taxon>
        <taxon>Herpetosiphonales</taxon>
        <taxon>Herpetosiphonaceae</taxon>
        <taxon>Herpetosiphon</taxon>
    </lineage>
</organism>
<dbReference type="EMBL" id="BAABRU010000002">
    <property type="protein sequence ID" value="GAA5526889.1"/>
    <property type="molecule type" value="Genomic_DNA"/>
</dbReference>
<comment type="subcellular location">
    <subcellularLocation>
        <location evidence="1">Cell membrane</location>
        <topology evidence="1">Multi-pass membrane protein</topology>
    </subcellularLocation>
</comment>
<evidence type="ECO:0000256" key="5">
    <source>
        <dbReference type="ARBA" id="ARBA00022989"/>
    </source>
</evidence>
<reference evidence="9 10" key="1">
    <citation type="submission" date="2024-02" db="EMBL/GenBank/DDBJ databases">
        <title>Herpetosiphon gulosus NBRC 112829.</title>
        <authorList>
            <person name="Ichikawa N."/>
            <person name="Katano-Makiyama Y."/>
            <person name="Hidaka K."/>
        </authorList>
    </citation>
    <scope>NUCLEOTIDE SEQUENCE [LARGE SCALE GENOMIC DNA]</scope>
    <source>
        <strain evidence="9 10">NBRC 112829</strain>
    </source>
</reference>
<evidence type="ECO:0008006" key="11">
    <source>
        <dbReference type="Google" id="ProtNLM"/>
    </source>
</evidence>
<feature type="transmembrane region" description="Helical" evidence="8">
    <location>
        <begin position="75"/>
        <end position="94"/>
    </location>
</feature>
<evidence type="ECO:0000256" key="7">
    <source>
        <dbReference type="ARBA" id="ARBA00024033"/>
    </source>
</evidence>
<feature type="transmembrane region" description="Helical" evidence="8">
    <location>
        <begin position="176"/>
        <end position="195"/>
    </location>
</feature>
<keyword evidence="10" id="KW-1185">Reference proteome</keyword>
<evidence type="ECO:0000313" key="10">
    <source>
        <dbReference type="Proteomes" id="UP001428290"/>
    </source>
</evidence>
<sequence>MIKLFTHPRVQQFIRPSLIIIALVSFIQFTITYGILVALGKHTLDFPSFYWASDALFNRNISPYNIDYIQKNTGLAVYPFIYAPPSILFFYPLSLFRYEHALLIHLIINHISVIIFIILLNKVFNYRNPSNQSLLIVIMIYNSYPIMQNIYFGQINTLIIIALLLFITVKDDKPKISSIMLSFAIAIKIYPIIIISS</sequence>
<keyword evidence="2" id="KW-1003">Cell membrane</keyword>
<evidence type="ECO:0000256" key="4">
    <source>
        <dbReference type="ARBA" id="ARBA00022692"/>
    </source>
</evidence>
<evidence type="ECO:0000256" key="6">
    <source>
        <dbReference type="ARBA" id="ARBA00023136"/>
    </source>
</evidence>